<protein>
    <submittedName>
        <fullName evidence="1">Uncharacterized protein</fullName>
    </submittedName>
</protein>
<keyword evidence="2" id="KW-1185">Reference proteome</keyword>
<organism evidence="1 2">
    <name type="scientific">Plasmodium relictum</name>
    <dbReference type="NCBI Taxonomy" id="85471"/>
    <lineage>
        <taxon>Eukaryota</taxon>
        <taxon>Sar</taxon>
        <taxon>Alveolata</taxon>
        <taxon>Apicomplexa</taxon>
        <taxon>Aconoidasida</taxon>
        <taxon>Haemosporida</taxon>
        <taxon>Plasmodiidae</taxon>
        <taxon>Plasmodium</taxon>
        <taxon>Plasmodium (Haemamoeba)</taxon>
    </lineage>
</organism>
<dbReference type="EMBL" id="LN835309">
    <property type="protein sequence ID" value="CRH02562.1"/>
    <property type="molecule type" value="Genomic_DNA"/>
</dbReference>
<accession>A0A1J1HES2</accession>
<dbReference type="KEGG" id="prel:PRELSG_1429400"/>
<dbReference type="Proteomes" id="UP000220158">
    <property type="component" value="Chromosome 14"/>
</dbReference>
<reference evidence="1 2" key="1">
    <citation type="submission" date="2015-04" db="EMBL/GenBank/DDBJ databases">
        <authorList>
            <consortium name="Pathogen Informatics"/>
        </authorList>
    </citation>
    <scope>NUCLEOTIDE SEQUENCE [LARGE SCALE GENOMIC DNA]</scope>
    <source>
        <strain evidence="1 2">SGS1</strain>
    </source>
</reference>
<dbReference type="RefSeq" id="XP_028535082.1">
    <property type="nucleotide sequence ID" value="XM_028679361.1"/>
</dbReference>
<dbReference type="VEuPathDB" id="PlasmoDB:PRELSG_1429400"/>
<dbReference type="OrthoDB" id="375337at2759"/>
<name>A0A1J1HES2_PLARL</name>
<gene>
    <name evidence="1" type="ORF">PRELSG_1429400</name>
</gene>
<dbReference type="OMA" id="MCEEDEV"/>
<proteinExistence type="predicted"/>
<evidence type="ECO:0000313" key="1">
    <source>
        <dbReference type="EMBL" id="CRH02562.1"/>
    </source>
</evidence>
<sequence length="109" mass="13041">MTYKKEETERINIKKNKSDEILIYEEDDLFSNSTFSDIDNSYIFWKNDIEECEIFELCNQFESSEDEIKKNDIKENVYESKSYSSIEINTLPVEINNILENNMLTENEK</sequence>
<evidence type="ECO:0000313" key="2">
    <source>
        <dbReference type="Proteomes" id="UP000220158"/>
    </source>
</evidence>
<dbReference type="GeneID" id="39738726"/>
<dbReference type="AlphaFoldDB" id="A0A1J1HES2"/>